<keyword evidence="6" id="KW-0732">Signal</keyword>
<feature type="transmembrane region" description="Helical" evidence="5">
    <location>
        <begin position="252"/>
        <end position="269"/>
    </location>
</feature>
<keyword evidence="8" id="KW-1185">Reference proteome</keyword>
<proteinExistence type="predicted"/>
<dbReference type="InterPro" id="IPR004254">
    <property type="entry name" value="AdipoR/HlyIII-related"/>
</dbReference>
<evidence type="ECO:0000313" key="8">
    <source>
        <dbReference type="Proteomes" id="UP001642484"/>
    </source>
</evidence>
<organism evidence="7 8">
    <name type="scientific">Durusdinium trenchii</name>
    <dbReference type="NCBI Taxonomy" id="1381693"/>
    <lineage>
        <taxon>Eukaryota</taxon>
        <taxon>Sar</taxon>
        <taxon>Alveolata</taxon>
        <taxon>Dinophyceae</taxon>
        <taxon>Suessiales</taxon>
        <taxon>Symbiodiniaceae</taxon>
        <taxon>Durusdinium</taxon>
    </lineage>
</organism>
<comment type="subcellular location">
    <subcellularLocation>
        <location evidence="1">Membrane</location>
        <topology evidence="1">Multi-pass membrane protein</topology>
    </subcellularLocation>
</comment>
<feature type="transmembrane region" description="Helical" evidence="5">
    <location>
        <begin position="178"/>
        <end position="201"/>
    </location>
</feature>
<feature type="transmembrane region" description="Helical" evidence="5">
    <location>
        <begin position="118"/>
        <end position="142"/>
    </location>
</feature>
<evidence type="ECO:0000256" key="3">
    <source>
        <dbReference type="ARBA" id="ARBA00022989"/>
    </source>
</evidence>
<keyword evidence="4 5" id="KW-0472">Membrane</keyword>
<evidence type="ECO:0000256" key="5">
    <source>
        <dbReference type="SAM" id="Phobius"/>
    </source>
</evidence>
<dbReference type="PANTHER" id="PTHR20855">
    <property type="entry name" value="ADIPOR/PROGESTIN RECEPTOR-RELATED"/>
    <property type="match status" value="1"/>
</dbReference>
<accession>A0ABP0KN34</accession>
<protein>
    <recommendedName>
        <fullName evidence="9">Post-GPI attachment to proteins factor 3</fullName>
    </recommendedName>
</protein>
<evidence type="ECO:0000256" key="4">
    <source>
        <dbReference type="ARBA" id="ARBA00023136"/>
    </source>
</evidence>
<dbReference type="Pfam" id="PF03006">
    <property type="entry name" value="HlyIII"/>
    <property type="match status" value="1"/>
</dbReference>
<name>A0ABP0KN34_9DINO</name>
<keyword evidence="3 5" id="KW-1133">Transmembrane helix</keyword>
<gene>
    <name evidence="7" type="ORF">CCMP2556_LOCUS16956</name>
</gene>
<feature type="signal peptide" evidence="6">
    <location>
        <begin position="1"/>
        <end position="34"/>
    </location>
</feature>
<evidence type="ECO:0000256" key="1">
    <source>
        <dbReference type="ARBA" id="ARBA00004141"/>
    </source>
</evidence>
<dbReference type="Proteomes" id="UP001642484">
    <property type="component" value="Unassembled WGS sequence"/>
</dbReference>
<feature type="chain" id="PRO_5046379873" description="Post-GPI attachment to proteins factor 3" evidence="6">
    <location>
        <begin position="35"/>
        <end position="312"/>
    </location>
</feature>
<dbReference type="EMBL" id="CAXAMN010009224">
    <property type="protein sequence ID" value="CAK9028026.1"/>
    <property type="molecule type" value="Genomic_DNA"/>
</dbReference>
<dbReference type="PANTHER" id="PTHR20855:SF3">
    <property type="entry name" value="LD03007P"/>
    <property type="match status" value="1"/>
</dbReference>
<keyword evidence="2 5" id="KW-0812">Transmembrane</keyword>
<evidence type="ECO:0008006" key="9">
    <source>
        <dbReference type="Google" id="ProtNLM"/>
    </source>
</evidence>
<feature type="transmembrane region" description="Helical" evidence="5">
    <location>
        <begin position="221"/>
        <end position="240"/>
    </location>
</feature>
<evidence type="ECO:0000256" key="2">
    <source>
        <dbReference type="ARBA" id="ARBA00022692"/>
    </source>
</evidence>
<comment type="caution">
    <text evidence="7">The sequence shown here is derived from an EMBL/GenBank/DDBJ whole genome shotgun (WGS) entry which is preliminary data.</text>
</comment>
<sequence>MTHTAPRQVHRSRSRHAALLFVLVGAWLAERGVGRVFVDGFASRRQATHETPSAPSIFGGESIYETIRWYQPPAREYSRRELIADRLVNFGGVGLALLAAPILALRSRTGGDPGVKQLGLWIHAFCMILMFTCSALFHYWAWDERNQRFLLMLDHIGINSMIAGCYTPLMIHCGCYRMLAFVWTCAVIGFSGEITLYSIWQQTMQDLQEIESTLHVGGMDLIFHHARYLMMGWSVVVIWNQVCMTLNRRAKALLVAGGISFTIGVPFHLCPSIEFHHAMWHLFVFIGSSFMYSVCLLEVAARPPLKDQLLSD</sequence>
<feature type="transmembrane region" description="Helical" evidence="5">
    <location>
        <begin position="281"/>
        <end position="301"/>
    </location>
</feature>
<feature type="transmembrane region" description="Helical" evidence="5">
    <location>
        <begin position="87"/>
        <end position="106"/>
    </location>
</feature>
<reference evidence="7 8" key="1">
    <citation type="submission" date="2024-02" db="EMBL/GenBank/DDBJ databases">
        <authorList>
            <person name="Chen Y."/>
            <person name="Shah S."/>
            <person name="Dougan E. K."/>
            <person name="Thang M."/>
            <person name="Chan C."/>
        </authorList>
    </citation>
    <scope>NUCLEOTIDE SEQUENCE [LARGE SCALE GENOMIC DNA]</scope>
</reference>
<evidence type="ECO:0000256" key="6">
    <source>
        <dbReference type="SAM" id="SignalP"/>
    </source>
</evidence>
<evidence type="ECO:0000313" key="7">
    <source>
        <dbReference type="EMBL" id="CAK9028026.1"/>
    </source>
</evidence>